<keyword evidence="2" id="KW-1133">Transmembrane helix</keyword>
<feature type="transmembrane region" description="Helical" evidence="2">
    <location>
        <begin position="30"/>
        <end position="50"/>
    </location>
</feature>
<dbReference type="OrthoDB" id="82282at2157"/>
<feature type="compositionally biased region" description="Acidic residues" evidence="1">
    <location>
        <begin position="88"/>
        <end position="98"/>
    </location>
</feature>
<dbReference type="EMBL" id="FNFC01000012">
    <property type="protein sequence ID" value="SDJ94343.1"/>
    <property type="molecule type" value="Genomic_DNA"/>
</dbReference>
<feature type="transmembrane region" description="Helical" evidence="2">
    <location>
        <begin position="56"/>
        <end position="76"/>
    </location>
</feature>
<evidence type="ECO:0000313" key="5">
    <source>
        <dbReference type="Proteomes" id="UP000198856"/>
    </source>
</evidence>
<feature type="transmembrane region" description="Helical" evidence="2">
    <location>
        <begin position="200"/>
        <end position="221"/>
    </location>
</feature>
<reference evidence="4 5" key="1">
    <citation type="submission" date="2016-10" db="EMBL/GenBank/DDBJ databases">
        <authorList>
            <person name="de Groot N.N."/>
        </authorList>
    </citation>
    <scope>NUCLEOTIDE SEQUENCE [LARGE SCALE GENOMIC DNA]</scope>
    <source>
        <strain evidence="4 5">IBRC-M10015</strain>
    </source>
</reference>
<name>A0A1G8XV04_9EURY</name>
<evidence type="ECO:0000313" key="4">
    <source>
        <dbReference type="EMBL" id="SDJ94343.1"/>
    </source>
</evidence>
<dbReference type="PIRSF" id="PIRSF018671">
    <property type="entry name" value="UCP018671"/>
    <property type="match status" value="1"/>
</dbReference>
<dbReference type="Pfam" id="PF07760">
    <property type="entry name" value="DUF1616"/>
    <property type="match status" value="1"/>
</dbReference>
<evidence type="ECO:0000256" key="1">
    <source>
        <dbReference type="SAM" id="MobiDB-lite"/>
    </source>
</evidence>
<organism evidence="4 5">
    <name type="scientific">Halovenus aranensis</name>
    <dbReference type="NCBI Taxonomy" id="890420"/>
    <lineage>
        <taxon>Archaea</taxon>
        <taxon>Methanobacteriati</taxon>
        <taxon>Methanobacteriota</taxon>
        <taxon>Stenosarchaea group</taxon>
        <taxon>Halobacteria</taxon>
        <taxon>Halobacteriales</taxon>
        <taxon>Haloarculaceae</taxon>
        <taxon>Halovenus</taxon>
    </lineage>
</organism>
<dbReference type="STRING" id="890420.SAMN05216226_11294"/>
<proteinExistence type="predicted"/>
<protein>
    <submittedName>
        <fullName evidence="4">Uncharacterized membrane protein</fullName>
    </submittedName>
</protein>
<keyword evidence="2" id="KW-0472">Membrane</keyword>
<feature type="region of interest" description="Disordered" evidence="1">
    <location>
        <begin position="82"/>
        <end position="108"/>
    </location>
</feature>
<dbReference type="InterPro" id="IPR011674">
    <property type="entry name" value="DUF1616"/>
</dbReference>
<keyword evidence="2" id="KW-0812">Transmembrane</keyword>
<accession>A0A1G8XV04</accession>
<dbReference type="Proteomes" id="UP000198856">
    <property type="component" value="Unassembled WGS sequence"/>
</dbReference>
<keyword evidence="5" id="KW-1185">Reference proteome</keyword>
<dbReference type="RefSeq" id="WP_092703630.1">
    <property type="nucleotide sequence ID" value="NZ_FNFC01000012.1"/>
</dbReference>
<dbReference type="AlphaFoldDB" id="A0A1G8XV04"/>
<gene>
    <name evidence="4" type="ORF">SAMN05216226_11294</name>
</gene>
<feature type="transmembrane region" description="Helical" evidence="2">
    <location>
        <begin position="117"/>
        <end position="138"/>
    </location>
</feature>
<evidence type="ECO:0000256" key="2">
    <source>
        <dbReference type="SAM" id="Phobius"/>
    </source>
</evidence>
<feature type="domain" description="DUF1616" evidence="3">
    <location>
        <begin position="33"/>
        <end position="356"/>
    </location>
</feature>
<feature type="transmembrane region" description="Helical" evidence="2">
    <location>
        <begin position="144"/>
        <end position="164"/>
    </location>
</feature>
<sequence>MKCPDVSDGRQSSELWLLVPAQLRQLPADLAAVLILVVATCLSVLVPVLNETPLRAPLGLAFVLFLPGYAFIAALFPESGMPPTATESGDDDERDTAEEMTGSTTGDDRGIDGIERVALSFGLSIAIVPLIGLILNFTPWGIRLIPVLLSVAGFTLIATAIATLRRRSLPADERFRVPYRQWLAAGQEELFDPETRLDGALNVLLVASILLAVGAVGYAVVVPPAGEQFTELYLLTEDDENELVAAEYPTEFVRGEAQPVVVGVGNHENEQLSYTVVVQLQSVETSGNETIVRERTELDRLSSPPIVDNETWQTTHNIVPTRTGERLRVQYLLYTEPPPAEPTRENAHRSVHLWINVTES</sequence>
<evidence type="ECO:0000259" key="3">
    <source>
        <dbReference type="Pfam" id="PF07760"/>
    </source>
</evidence>
<dbReference type="InterPro" id="IPR014495">
    <property type="entry name" value="UCP018671"/>
</dbReference>